<gene>
    <name evidence="1" type="ORF">DXA68_00315</name>
</gene>
<comment type="caution">
    <text evidence="1">The sequence shown here is derived from an EMBL/GenBank/DDBJ whole genome shotgun (WGS) entry which is preliminary data.</text>
</comment>
<proteinExistence type="predicted"/>
<evidence type="ECO:0000313" key="2">
    <source>
        <dbReference type="Proteomes" id="UP000286075"/>
    </source>
</evidence>
<dbReference type="PROSITE" id="PS51257">
    <property type="entry name" value="PROKAR_LIPOPROTEIN"/>
    <property type="match status" value="1"/>
</dbReference>
<organism evidence="1 2">
    <name type="scientific">Bacteroides stercorirosoris</name>
    <dbReference type="NCBI Taxonomy" id="871324"/>
    <lineage>
        <taxon>Bacteria</taxon>
        <taxon>Pseudomonadati</taxon>
        <taxon>Bacteroidota</taxon>
        <taxon>Bacteroidia</taxon>
        <taxon>Bacteroidales</taxon>
        <taxon>Bacteroidaceae</taxon>
        <taxon>Bacteroides</taxon>
    </lineage>
</organism>
<dbReference type="Proteomes" id="UP000286075">
    <property type="component" value="Unassembled WGS sequence"/>
</dbReference>
<reference evidence="1 2" key="1">
    <citation type="submission" date="2018-08" db="EMBL/GenBank/DDBJ databases">
        <title>A genome reference for cultivated species of the human gut microbiota.</title>
        <authorList>
            <person name="Zou Y."/>
            <person name="Xue W."/>
            <person name="Luo G."/>
        </authorList>
    </citation>
    <scope>NUCLEOTIDE SEQUENCE [LARGE SCALE GENOMIC DNA]</scope>
    <source>
        <strain evidence="1 2">OF03-9BH</strain>
    </source>
</reference>
<protein>
    <submittedName>
        <fullName evidence="1">Uncharacterized protein</fullName>
    </submittedName>
</protein>
<accession>A0A413HBM2</accession>
<evidence type="ECO:0000313" key="1">
    <source>
        <dbReference type="EMBL" id="RGX81131.1"/>
    </source>
</evidence>
<dbReference type="AlphaFoldDB" id="A0A413HBM2"/>
<sequence>MFNLKNMNMRQLKIDYACFALSVLCLLVISCKDDEDPYPAGKELVNYEMTLFRVEYGAPKPNPLPKDCIIYSEVPGNNEAYDNKFFISFYYEGNLYSIGGLPIRK</sequence>
<name>A0A413HBM2_9BACE</name>
<dbReference type="EMBL" id="QSCF01000001">
    <property type="protein sequence ID" value="RGX81131.1"/>
    <property type="molecule type" value="Genomic_DNA"/>
</dbReference>